<dbReference type="PRINTS" id="PR00040">
    <property type="entry name" value="HTHMERR"/>
</dbReference>
<evidence type="ECO:0000313" key="7">
    <source>
        <dbReference type="Proteomes" id="UP000254794"/>
    </source>
</evidence>
<dbReference type="PROSITE" id="PS50937">
    <property type="entry name" value="HTH_MERR_2"/>
    <property type="match status" value="1"/>
</dbReference>
<accession>A0A378K8V7</accession>
<keyword evidence="3" id="KW-0238">DNA-binding</keyword>
<reference evidence="6 7" key="1">
    <citation type="submission" date="2018-06" db="EMBL/GenBank/DDBJ databases">
        <authorList>
            <consortium name="Pathogen Informatics"/>
            <person name="Doyle S."/>
        </authorList>
    </citation>
    <scope>NUCLEOTIDE SEQUENCE [LARGE SCALE GENOMIC DNA]</scope>
    <source>
        <strain evidence="6 7">NCTC13316</strain>
    </source>
</reference>
<protein>
    <submittedName>
        <fullName evidence="6">Transcriptional regulator, MerR family</fullName>
    </submittedName>
</protein>
<feature type="domain" description="HTH merR-type" evidence="5">
    <location>
        <begin position="5"/>
        <end position="76"/>
    </location>
</feature>
<dbReference type="SMART" id="SM00422">
    <property type="entry name" value="HTH_MERR"/>
    <property type="match status" value="1"/>
</dbReference>
<dbReference type="SUPFAM" id="SSF46955">
    <property type="entry name" value="Putative DNA-binding domain"/>
    <property type="match status" value="1"/>
</dbReference>
<organism evidence="6 7">
    <name type="scientific">Legionella busanensis</name>
    <dbReference type="NCBI Taxonomy" id="190655"/>
    <lineage>
        <taxon>Bacteria</taxon>
        <taxon>Pseudomonadati</taxon>
        <taxon>Pseudomonadota</taxon>
        <taxon>Gammaproteobacteria</taxon>
        <taxon>Legionellales</taxon>
        <taxon>Legionellaceae</taxon>
        <taxon>Legionella</taxon>
    </lineage>
</organism>
<name>A0A378K8V7_9GAMM</name>
<dbReference type="RefSeq" id="WP_115332768.1">
    <property type="nucleotide sequence ID" value="NZ_UGOD01000003.1"/>
</dbReference>
<dbReference type="Pfam" id="PF13411">
    <property type="entry name" value="MerR_1"/>
    <property type="match status" value="1"/>
</dbReference>
<evidence type="ECO:0000256" key="2">
    <source>
        <dbReference type="ARBA" id="ARBA00023015"/>
    </source>
</evidence>
<evidence type="ECO:0000259" key="5">
    <source>
        <dbReference type="PROSITE" id="PS50937"/>
    </source>
</evidence>
<keyword evidence="2" id="KW-0805">Transcription regulation</keyword>
<keyword evidence="7" id="KW-1185">Reference proteome</keyword>
<dbReference type="GO" id="GO:0003677">
    <property type="term" value="F:DNA binding"/>
    <property type="evidence" value="ECO:0007669"/>
    <property type="project" value="UniProtKB-KW"/>
</dbReference>
<evidence type="ECO:0000256" key="1">
    <source>
        <dbReference type="ARBA" id="ARBA00022491"/>
    </source>
</evidence>
<dbReference type="AlphaFoldDB" id="A0A378K8V7"/>
<dbReference type="InterPro" id="IPR000551">
    <property type="entry name" value="MerR-type_HTH_dom"/>
</dbReference>
<dbReference type="PANTHER" id="PTHR30204">
    <property type="entry name" value="REDOX-CYCLING DRUG-SENSING TRANSCRIPTIONAL ACTIVATOR SOXR"/>
    <property type="match status" value="1"/>
</dbReference>
<dbReference type="OrthoDB" id="9808480at2"/>
<keyword evidence="4" id="KW-0804">Transcription</keyword>
<evidence type="ECO:0000313" key="6">
    <source>
        <dbReference type="EMBL" id="STX81378.1"/>
    </source>
</evidence>
<proteinExistence type="predicted"/>
<dbReference type="EMBL" id="UGOD01000003">
    <property type="protein sequence ID" value="STX81378.1"/>
    <property type="molecule type" value="Genomic_DNA"/>
</dbReference>
<dbReference type="PANTHER" id="PTHR30204:SF69">
    <property type="entry name" value="MERR-FAMILY TRANSCRIPTIONAL REGULATOR"/>
    <property type="match status" value="1"/>
</dbReference>
<evidence type="ECO:0000256" key="3">
    <source>
        <dbReference type="ARBA" id="ARBA00023125"/>
    </source>
</evidence>
<sequence>MSNKTIGELATLCGIGVETIRYYQRQGLLNIPPRIEEFSSKKIRRYGEQDISRLQFILSAKKAGFTLKEIKELLELDAQNDRERVRGIAQNRIAKIDIQILELKEARNALYHLIKECKKTDSKPCPILTAFVQK</sequence>
<dbReference type="Gene3D" id="1.10.1660.10">
    <property type="match status" value="1"/>
</dbReference>
<evidence type="ECO:0000256" key="4">
    <source>
        <dbReference type="ARBA" id="ARBA00023163"/>
    </source>
</evidence>
<keyword evidence="1" id="KW-0678">Repressor</keyword>
<dbReference type="Proteomes" id="UP000254794">
    <property type="component" value="Unassembled WGS sequence"/>
</dbReference>
<gene>
    <name evidence="6" type="primary">merR_2</name>
    <name evidence="6" type="ORF">NCTC13316_03247</name>
</gene>
<dbReference type="InterPro" id="IPR009061">
    <property type="entry name" value="DNA-bd_dom_put_sf"/>
</dbReference>
<dbReference type="GO" id="GO:0003700">
    <property type="term" value="F:DNA-binding transcription factor activity"/>
    <property type="evidence" value="ECO:0007669"/>
    <property type="project" value="InterPro"/>
</dbReference>
<dbReference type="InterPro" id="IPR047057">
    <property type="entry name" value="MerR_fam"/>
</dbReference>